<keyword evidence="1" id="KW-1133">Transmembrane helix</keyword>
<dbReference type="Proteomes" id="UP000019103">
    <property type="component" value="Unassembled WGS sequence"/>
</dbReference>
<protein>
    <submittedName>
        <fullName evidence="2">Uncharacterized protein</fullName>
    </submittedName>
</protein>
<dbReference type="EMBL" id="KI927383">
    <property type="protein sequence ID" value="ETW54542.1"/>
    <property type="molecule type" value="Genomic_DNA"/>
</dbReference>
<keyword evidence="1" id="KW-0472">Membrane</keyword>
<reference evidence="2 3" key="2">
    <citation type="submission" date="2013-02" db="EMBL/GenBank/DDBJ databases">
        <title>The Genome Sequence of Plasmodium falciparum Palo Alto/Uganda.</title>
        <authorList>
            <consortium name="The Broad Institute Genome Sequencing Platform"/>
            <consortium name="The Broad Institute Genome Sequencing Center for Infectious Disease"/>
            <person name="Neafsey D."/>
            <person name="Cheeseman I."/>
            <person name="Volkman S."/>
            <person name="Adams J."/>
            <person name="Walker B."/>
            <person name="Young S.K."/>
            <person name="Zeng Q."/>
            <person name="Gargeya S."/>
            <person name="Fitzgerald M."/>
            <person name="Haas B."/>
            <person name="Abouelleil A."/>
            <person name="Alvarado L."/>
            <person name="Arachchi H.M."/>
            <person name="Berlin A.M."/>
            <person name="Chapman S.B."/>
            <person name="Dewar J."/>
            <person name="Goldberg J."/>
            <person name="Griggs A."/>
            <person name="Gujja S."/>
            <person name="Hansen M."/>
            <person name="Howarth C."/>
            <person name="Imamovic A."/>
            <person name="Larimer J."/>
            <person name="McCowan C."/>
            <person name="Murphy C."/>
            <person name="Neiman D."/>
            <person name="Pearson M."/>
            <person name="Priest M."/>
            <person name="Roberts A."/>
            <person name="Saif S."/>
            <person name="Shea T."/>
            <person name="Sisk P."/>
            <person name="Sykes S."/>
            <person name="Wortman J."/>
            <person name="Nusbaum C."/>
            <person name="Birren B."/>
        </authorList>
    </citation>
    <scope>NUCLEOTIDE SEQUENCE [LARGE SCALE GENOMIC DNA]</scope>
    <source>
        <strain evidence="2 3">Palo Alto/Uganda</strain>
    </source>
</reference>
<sequence>MRERLIYVKLNKIYIYIFIYLYLYIIICDNTIVPPNIYFFLFLCRYIMIKYKNGY</sequence>
<keyword evidence="1" id="KW-0812">Transmembrane</keyword>
<evidence type="ECO:0000313" key="3">
    <source>
        <dbReference type="Proteomes" id="UP000019103"/>
    </source>
</evidence>
<evidence type="ECO:0000313" key="2">
    <source>
        <dbReference type="EMBL" id="ETW54542.1"/>
    </source>
</evidence>
<gene>
    <name evidence="2" type="ORF">PFUGPA_03150</name>
</gene>
<name>W4IYV6_PLAFP</name>
<proteinExistence type="predicted"/>
<dbReference type="AlphaFoldDB" id="W4IYV6"/>
<evidence type="ECO:0000256" key="1">
    <source>
        <dbReference type="SAM" id="Phobius"/>
    </source>
</evidence>
<feature type="transmembrane region" description="Helical" evidence="1">
    <location>
        <begin position="33"/>
        <end position="49"/>
    </location>
</feature>
<feature type="transmembrane region" description="Helical" evidence="1">
    <location>
        <begin position="12"/>
        <end position="27"/>
    </location>
</feature>
<reference evidence="2 3" key="1">
    <citation type="submission" date="2013-02" db="EMBL/GenBank/DDBJ databases">
        <title>The Genome Annotation of Plasmodium falciparum Palo Alto/Uganda.</title>
        <authorList>
            <consortium name="The Broad Institute Genome Sequencing Platform"/>
            <consortium name="The Broad Institute Genome Sequencing Center for Infectious Disease"/>
            <person name="Neafsey D."/>
            <person name="Hoffman S."/>
            <person name="Volkman S."/>
            <person name="Rosenthal P."/>
            <person name="Walker B."/>
            <person name="Young S.K."/>
            <person name="Zeng Q."/>
            <person name="Gargeya S."/>
            <person name="Fitzgerald M."/>
            <person name="Haas B."/>
            <person name="Abouelleil A."/>
            <person name="Allen A.W."/>
            <person name="Alvarado L."/>
            <person name="Arachchi H.M."/>
            <person name="Berlin A.M."/>
            <person name="Chapman S.B."/>
            <person name="Gainer-Dewar J."/>
            <person name="Goldberg J."/>
            <person name="Griggs A."/>
            <person name="Gujja S."/>
            <person name="Hansen M."/>
            <person name="Howarth C."/>
            <person name="Imamovic A."/>
            <person name="Ireland A."/>
            <person name="Larimer J."/>
            <person name="McCowan C."/>
            <person name="Murphy C."/>
            <person name="Pearson M."/>
            <person name="Poon T.W."/>
            <person name="Priest M."/>
            <person name="Roberts A."/>
            <person name="Saif S."/>
            <person name="Shea T."/>
            <person name="Sisk P."/>
            <person name="Sykes S."/>
            <person name="Wortman J."/>
            <person name="Nusbaum C."/>
            <person name="Birren B."/>
        </authorList>
    </citation>
    <scope>NUCLEOTIDE SEQUENCE [LARGE SCALE GENOMIC DNA]</scope>
    <source>
        <strain evidence="2 3">Palo Alto/Uganda</strain>
    </source>
</reference>
<organism evidence="2 3">
    <name type="scientific">Plasmodium falciparum (isolate Palo Alto / Uganda)</name>
    <dbReference type="NCBI Taxonomy" id="57270"/>
    <lineage>
        <taxon>Eukaryota</taxon>
        <taxon>Sar</taxon>
        <taxon>Alveolata</taxon>
        <taxon>Apicomplexa</taxon>
        <taxon>Aconoidasida</taxon>
        <taxon>Haemosporida</taxon>
        <taxon>Plasmodiidae</taxon>
        <taxon>Plasmodium</taxon>
        <taxon>Plasmodium (Laverania)</taxon>
    </lineage>
</organism>
<accession>W4IYV6</accession>